<keyword evidence="2" id="KW-1185">Reference proteome</keyword>
<name>K9HJ56_9PROT</name>
<dbReference type="AlphaFoldDB" id="K9HJ56"/>
<sequence>MQDTEPREPFDPTVPTLAERRLLRSVALGALRTSGCDSP</sequence>
<evidence type="ECO:0000313" key="2">
    <source>
        <dbReference type="Proteomes" id="UP000009881"/>
    </source>
</evidence>
<evidence type="ECO:0000313" key="1">
    <source>
        <dbReference type="EMBL" id="EKV30423.1"/>
    </source>
</evidence>
<reference evidence="1 2" key="1">
    <citation type="journal article" date="2013" name="Genome Announc.">
        <title>Draft Genome Sequence of an Alphaproteobacterium, Caenispirillum salinarum AK4(T), Isolated from a Solar Saltern.</title>
        <authorList>
            <person name="Khatri I."/>
            <person name="Singh A."/>
            <person name="Korpole S."/>
            <person name="Pinnaka A.K."/>
            <person name="Subramanian S."/>
        </authorList>
    </citation>
    <scope>NUCLEOTIDE SEQUENCE [LARGE SCALE GENOMIC DNA]</scope>
    <source>
        <strain evidence="1 2">AK4</strain>
    </source>
</reference>
<accession>K9HJ56</accession>
<comment type="caution">
    <text evidence="1">The sequence shown here is derived from an EMBL/GenBank/DDBJ whole genome shotgun (WGS) entry which is preliminary data.</text>
</comment>
<dbReference type="EMBL" id="ANHY01000008">
    <property type="protein sequence ID" value="EKV30423.1"/>
    <property type="molecule type" value="Genomic_DNA"/>
</dbReference>
<protein>
    <submittedName>
        <fullName evidence="1">Uncharacterized protein</fullName>
    </submittedName>
</protein>
<organism evidence="1 2">
    <name type="scientific">Caenispirillum salinarum AK4</name>
    <dbReference type="NCBI Taxonomy" id="1238182"/>
    <lineage>
        <taxon>Bacteria</taxon>
        <taxon>Pseudomonadati</taxon>
        <taxon>Pseudomonadota</taxon>
        <taxon>Alphaproteobacteria</taxon>
        <taxon>Rhodospirillales</taxon>
        <taxon>Novispirillaceae</taxon>
        <taxon>Caenispirillum</taxon>
    </lineage>
</organism>
<dbReference type="Proteomes" id="UP000009881">
    <property type="component" value="Unassembled WGS sequence"/>
</dbReference>
<dbReference type="STRING" id="1238182.C882_4382"/>
<proteinExistence type="predicted"/>
<gene>
    <name evidence="1" type="ORF">C882_4382</name>
</gene>